<reference evidence="12 13" key="1">
    <citation type="submission" date="2015-11" db="EMBL/GenBank/DDBJ databases">
        <authorList>
            <person name="Lin W."/>
        </authorList>
    </citation>
    <scope>NUCLEOTIDE SEQUENCE [LARGE SCALE GENOMIC DNA]</scope>
    <source>
        <strain evidence="12 13">HCH-1</strain>
    </source>
</reference>
<sequence length="438" mass="49496">MLKREDSAVSKPEIQKVGKYDVKEELGHGAMAVVYRGYDPFINREVAIKITDTDRGNDKDSAAHRRRLFFNEARIAAMLDHPNIIHVHDAGIEGSYCYLVMEYVKGAKTLKEFNKKNEILPVEKVIEIIFKCCKALDYAHSMGVVHRDIKPSNIMMTSDMDVKIGDFSIAQIISAEVTQIGGIIGSPKYMSPEQVKEEEITSQTDLFSLGSVMYELLAHVVPFDSENVSSLVFKIVNETPLPVSHYNKDIPEELEQIVQKAMAKDPRNRYPRGLDFAADLSKVYRNLKRPVVDIKEQAKFEQMKKLNFFRGFFDSELTEVIRAGAWEQYGVGEHIITEGDIDDSFYVIISGDVLVKKGDKAIVALKPGDCFGEMGYLAKTQRTADIVSLTPVSLIKVSGTLIEKMTVHCQLRFNRIFLRTLIARLSKTSEELAKYRPL</sequence>
<protein>
    <recommendedName>
        <fullName evidence="2">non-specific serine/threonine protein kinase</fullName>
        <ecNumber evidence="2">2.7.11.1</ecNumber>
    </recommendedName>
</protein>
<dbReference type="EMBL" id="LNQR01000054">
    <property type="protein sequence ID" value="KWT86941.1"/>
    <property type="molecule type" value="Genomic_DNA"/>
</dbReference>
<dbReference type="Gene3D" id="3.30.200.20">
    <property type="entry name" value="Phosphorylase Kinase, domain 1"/>
    <property type="match status" value="1"/>
</dbReference>
<keyword evidence="7 9" id="KW-0067">ATP-binding</keyword>
<dbReference type="InterPro" id="IPR018490">
    <property type="entry name" value="cNMP-bd_dom_sf"/>
</dbReference>
<dbReference type="SMART" id="SM00220">
    <property type="entry name" value="S_TKc"/>
    <property type="match status" value="1"/>
</dbReference>
<gene>
    <name evidence="12" type="ORF">ASN18_1413</name>
</gene>
<dbReference type="PROSITE" id="PS00107">
    <property type="entry name" value="PROTEIN_KINASE_ATP"/>
    <property type="match status" value="1"/>
</dbReference>
<keyword evidence="6 12" id="KW-0418">Kinase</keyword>
<dbReference type="CDD" id="cd14014">
    <property type="entry name" value="STKc_PknB_like"/>
    <property type="match status" value="1"/>
</dbReference>
<dbReference type="EC" id="2.7.11.1" evidence="2"/>
<dbReference type="GO" id="GO:0004674">
    <property type="term" value="F:protein serine/threonine kinase activity"/>
    <property type="evidence" value="ECO:0007669"/>
    <property type="project" value="UniProtKB-KW"/>
</dbReference>
<evidence type="ECO:0000256" key="2">
    <source>
        <dbReference type="ARBA" id="ARBA00012513"/>
    </source>
</evidence>
<proteinExistence type="inferred from homology"/>
<dbReference type="Proteomes" id="UP000060487">
    <property type="component" value="Unassembled WGS sequence"/>
</dbReference>
<comment type="caution">
    <text evidence="12">The sequence shown here is derived from an EMBL/GenBank/DDBJ whole genome shotgun (WGS) entry which is preliminary data.</text>
</comment>
<keyword evidence="8" id="KW-0142">cGMP-binding</keyword>
<dbReference type="PROSITE" id="PS50042">
    <property type="entry name" value="CNMP_BINDING_3"/>
    <property type="match status" value="1"/>
</dbReference>
<dbReference type="Gene3D" id="1.10.510.10">
    <property type="entry name" value="Transferase(Phosphotransferase) domain 1"/>
    <property type="match status" value="1"/>
</dbReference>
<evidence type="ECO:0000256" key="8">
    <source>
        <dbReference type="ARBA" id="ARBA00022992"/>
    </source>
</evidence>
<evidence type="ECO:0000259" key="11">
    <source>
        <dbReference type="PROSITE" id="PS50042"/>
    </source>
</evidence>
<dbReference type="InterPro" id="IPR000595">
    <property type="entry name" value="cNMP-bd_dom"/>
</dbReference>
<dbReference type="CDD" id="cd00038">
    <property type="entry name" value="CAP_ED"/>
    <property type="match status" value="1"/>
</dbReference>
<dbReference type="Gene3D" id="2.60.120.10">
    <property type="entry name" value="Jelly Rolls"/>
    <property type="match status" value="1"/>
</dbReference>
<evidence type="ECO:0000313" key="12">
    <source>
        <dbReference type="EMBL" id="KWT86941.1"/>
    </source>
</evidence>
<dbReference type="PANTHER" id="PTHR43671:SF13">
    <property type="entry name" value="SERINE_THREONINE-PROTEIN KINASE NEK2"/>
    <property type="match status" value="1"/>
</dbReference>
<evidence type="ECO:0000256" key="1">
    <source>
        <dbReference type="ARBA" id="ARBA00010886"/>
    </source>
</evidence>
<dbReference type="Pfam" id="PF00027">
    <property type="entry name" value="cNMP_binding"/>
    <property type="match status" value="1"/>
</dbReference>
<dbReference type="PROSITE" id="PS50011">
    <property type="entry name" value="PROTEIN_KINASE_DOM"/>
    <property type="match status" value="1"/>
</dbReference>
<accession>A0ABR5SKA6</accession>
<dbReference type="PROSITE" id="PS00108">
    <property type="entry name" value="PROTEIN_KINASE_ST"/>
    <property type="match status" value="1"/>
</dbReference>
<evidence type="ECO:0000256" key="9">
    <source>
        <dbReference type="PROSITE-ProRule" id="PRU10141"/>
    </source>
</evidence>
<dbReference type="Pfam" id="PF00069">
    <property type="entry name" value="Pkinase"/>
    <property type="match status" value="1"/>
</dbReference>
<dbReference type="InterPro" id="IPR014710">
    <property type="entry name" value="RmlC-like_jellyroll"/>
</dbReference>
<dbReference type="SUPFAM" id="SSF51206">
    <property type="entry name" value="cAMP-binding domain-like"/>
    <property type="match status" value="1"/>
</dbReference>
<dbReference type="PANTHER" id="PTHR43671">
    <property type="entry name" value="SERINE/THREONINE-PROTEIN KINASE NEK"/>
    <property type="match status" value="1"/>
</dbReference>
<dbReference type="InterPro" id="IPR011009">
    <property type="entry name" value="Kinase-like_dom_sf"/>
</dbReference>
<keyword evidence="5 9" id="KW-0547">Nucleotide-binding</keyword>
<feature type="binding site" evidence="9">
    <location>
        <position position="49"/>
    </location>
    <ligand>
        <name>ATP</name>
        <dbReference type="ChEBI" id="CHEBI:30616"/>
    </ligand>
</feature>
<evidence type="ECO:0000256" key="5">
    <source>
        <dbReference type="ARBA" id="ARBA00022741"/>
    </source>
</evidence>
<evidence type="ECO:0000256" key="6">
    <source>
        <dbReference type="ARBA" id="ARBA00022777"/>
    </source>
</evidence>
<keyword evidence="13" id="KW-1185">Reference proteome</keyword>
<keyword evidence="12" id="KW-0723">Serine/threonine-protein kinase</keyword>
<comment type="similarity">
    <text evidence="1">Belongs to the protein kinase superfamily. NEK Ser/Thr protein kinase family. NIMA subfamily.</text>
</comment>
<dbReference type="InterPro" id="IPR050660">
    <property type="entry name" value="NEK_Ser/Thr_kinase"/>
</dbReference>
<dbReference type="InterPro" id="IPR017441">
    <property type="entry name" value="Protein_kinase_ATP_BS"/>
</dbReference>
<keyword evidence="3" id="KW-0140">cGMP</keyword>
<feature type="domain" description="Cyclic nucleotide-binding" evidence="11">
    <location>
        <begin position="308"/>
        <end position="405"/>
    </location>
</feature>
<evidence type="ECO:0000256" key="3">
    <source>
        <dbReference type="ARBA" id="ARBA00022535"/>
    </source>
</evidence>
<evidence type="ECO:0000256" key="4">
    <source>
        <dbReference type="ARBA" id="ARBA00022679"/>
    </source>
</evidence>
<dbReference type="SMART" id="SM00100">
    <property type="entry name" value="cNMP"/>
    <property type="match status" value="1"/>
</dbReference>
<evidence type="ECO:0000259" key="10">
    <source>
        <dbReference type="PROSITE" id="PS50011"/>
    </source>
</evidence>
<evidence type="ECO:0000313" key="13">
    <source>
        <dbReference type="Proteomes" id="UP000060487"/>
    </source>
</evidence>
<organism evidence="12 13">
    <name type="scientific">Candidatus Magnetominusculus xianensis</name>
    <dbReference type="NCBI Taxonomy" id="1748249"/>
    <lineage>
        <taxon>Bacteria</taxon>
        <taxon>Pseudomonadati</taxon>
        <taxon>Nitrospirota</taxon>
        <taxon>Nitrospiria</taxon>
        <taxon>Nitrospirales</taxon>
        <taxon>Nitrospiraceae</taxon>
        <taxon>Candidatus Magnetominusculus</taxon>
    </lineage>
</organism>
<keyword evidence="4 12" id="KW-0808">Transferase</keyword>
<feature type="domain" description="Protein kinase" evidence="10">
    <location>
        <begin position="20"/>
        <end position="292"/>
    </location>
</feature>
<dbReference type="SUPFAM" id="SSF56112">
    <property type="entry name" value="Protein kinase-like (PK-like)"/>
    <property type="match status" value="1"/>
</dbReference>
<name>A0ABR5SKA6_9BACT</name>
<dbReference type="InterPro" id="IPR000719">
    <property type="entry name" value="Prot_kinase_dom"/>
</dbReference>
<evidence type="ECO:0000256" key="7">
    <source>
        <dbReference type="ARBA" id="ARBA00022840"/>
    </source>
</evidence>
<dbReference type="InterPro" id="IPR008271">
    <property type="entry name" value="Ser/Thr_kinase_AS"/>
</dbReference>